<comment type="subunit">
    <text evidence="4">Homodimer.</text>
</comment>
<comment type="similarity">
    <text evidence="3">Belongs to the purine/pyrimidine phosphoribosyltransferase family. PyrE subfamily.</text>
</comment>
<proteinExistence type="inferred from homology"/>
<dbReference type="Gene3D" id="3.40.50.2020">
    <property type="match status" value="1"/>
</dbReference>
<dbReference type="InterPro" id="IPR000836">
    <property type="entry name" value="PRTase_dom"/>
</dbReference>
<dbReference type="EC" id="2.4.2.10" evidence="5"/>
<comment type="pathway">
    <text evidence="2">Pyrimidine metabolism; UMP biosynthesis via de novo pathway; UMP from orotate: step 1/2.</text>
</comment>
<dbReference type="InterPro" id="IPR029057">
    <property type="entry name" value="PRTase-like"/>
</dbReference>
<dbReference type="InterPro" id="IPR004467">
    <property type="entry name" value="Or_phspho_trans_dom"/>
</dbReference>
<dbReference type="PANTHER" id="PTHR46683:SF1">
    <property type="entry name" value="OROTATE PHOSPHORIBOSYLTRANSFERASE 1-RELATED"/>
    <property type="match status" value="1"/>
</dbReference>
<evidence type="ECO:0000256" key="10">
    <source>
        <dbReference type="ARBA" id="ARBA00049126"/>
    </source>
</evidence>
<dbReference type="PANTHER" id="PTHR46683">
    <property type="entry name" value="OROTATE PHOSPHORIBOSYLTRANSFERASE 1-RELATED"/>
    <property type="match status" value="1"/>
</dbReference>
<dbReference type="CDD" id="cd06223">
    <property type="entry name" value="PRTases_typeI"/>
    <property type="match status" value="1"/>
</dbReference>
<evidence type="ECO:0000256" key="8">
    <source>
        <dbReference type="ARBA" id="ARBA00022679"/>
    </source>
</evidence>
<evidence type="ECO:0000313" key="13">
    <source>
        <dbReference type="Proteomes" id="UP001301769"/>
    </source>
</evidence>
<organism evidence="12 13">
    <name type="scientific">Rhypophila decipiens</name>
    <dbReference type="NCBI Taxonomy" id="261697"/>
    <lineage>
        <taxon>Eukaryota</taxon>
        <taxon>Fungi</taxon>
        <taxon>Dikarya</taxon>
        <taxon>Ascomycota</taxon>
        <taxon>Pezizomycotina</taxon>
        <taxon>Sordariomycetes</taxon>
        <taxon>Sordariomycetidae</taxon>
        <taxon>Sordariales</taxon>
        <taxon>Naviculisporaceae</taxon>
        <taxon>Rhypophila</taxon>
    </lineage>
</organism>
<evidence type="ECO:0000259" key="11">
    <source>
        <dbReference type="Pfam" id="PF00156"/>
    </source>
</evidence>
<protein>
    <recommendedName>
        <fullName evidence="6">Orotate phosphoribosyltransferase</fullName>
        <ecNumber evidence="5">2.4.2.10</ecNumber>
    </recommendedName>
</protein>
<accession>A0AAN7B877</accession>
<evidence type="ECO:0000256" key="5">
    <source>
        <dbReference type="ARBA" id="ARBA00011971"/>
    </source>
</evidence>
<evidence type="ECO:0000256" key="6">
    <source>
        <dbReference type="ARBA" id="ARBA00014769"/>
    </source>
</evidence>
<dbReference type="GO" id="GO:0005737">
    <property type="term" value="C:cytoplasm"/>
    <property type="evidence" value="ECO:0007669"/>
    <property type="project" value="TreeGrafter"/>
</dbReference>
<reference evidence="12" key="1">
    <citation type="journal article" date="2023" name="Mol. Phylogenet. Evol.">
        <title>Genome-scale phylogeny and comparative genomics of the fungal order Sordariales.</title>
        <authorList>
            <person name="Hensen N."/>
            <person name="Bonometti L."/>
            <person name="Westerberg I."/>
            <person name="Brannstrom I.O."/>
            <person name="Guillou S."/>
            <person name="Cros-Aarteil S."/>
            <person name="Calhoun S."/>
            <person name="Haridas S."/>
            <person name="Kuo A."/>
            <person name="Mondo S."/>
            <person name="Pangilinan J."/>
            <person name="Riley R."/>
            <person name="LaButti K."/>
            <person name="Andreopoulos B."/>
            <person name="Lipzen A."/>
            <person name="Chen C."/>
            <person name="Yan M."/>
            <person name="Daum C."/>
            <person name="Ng V."/>
            <person name="Clum A."/>
            <person name="Steindorff A."/>
            <person name="Ohm R.A."/>
            <person name="Martin F."/>
            <person name="Silar P."/>
            <person name="Natvig D.O."/>
            <person name="Lalanne C."/>
            <person name="Gautier V."/>
            <person name="Ament-Velasquez S.L."/>
            <person name="Kruys A."/>
            <person name="Hutchinson M.I."/>
            <person name="Powell A.J."/>
            <person name="Barry K."/>
            <person name="Miller A.N."/>
            <person name="Grigoriev I.V."/>
            <person name="Debuchy R."/>
            <person name="Gladieux P."/>
            <person name="Hiltunen Thoren M."/>
            <person name="Johannesson H."/>
        </authorList>
    </citation>
    <scope>NUCLEOTIDE SEQUENCE</scope>
    <source>
        <strain evidence="12">PSN293</strain>
    </source>
</reference>
<dbReference type="NCBIfam" id="TIGR00336">
    <property type="entry name" value="pyrE"/>
    <property type="match status" value="1"/>
</dbReference>
<evidence type="ECO:0000256" key="4">
    <source>
        <dbReference type="ARBA" id="ARBA00011738"/>
    </source>
</evidence>
<evidence type="ECO:0000256" key="1">
    <source>
        <dbReference type="ARBA" id="ARBA00003769"/>
    </source>
</evidence>
<dbReference type="GO" id="GO:0006221">
    <property type="term" value="P:pyrimidine nucleotide biosynthetic process"/>
    <property type="evidence" value="ECO:0007669"/>
    <property type="project" value="UniProtKB-KW"/>
</dbReference>
<dbReference type="SUPFAM" id="SSF53271">
    <property type="entry name" value="PRTase-like"/>
    <property type="match status" value="1"/>
</dbReference>
<evidence type="ECO:0000256" key="9">
    <source>
        <dbReference type="ARBA" id="ARBA00022975"/>
    </source>
</evidence>
<evidence type="ECO:0000313" key="12">
    <source>
        <dbReference type="EMBL" id="KAK4211675.1"/>
    </source>
</evidence>
<dbReference type="EMBL" id="MU858143">
    <property type="protein sequence ID" value="KAK4211675.1"/>
    <property type="molecule type" value="Genomic_DNA"/>
</dbReference>
<evidence type="ECO:0000256" key="2">
    <source>
        <dbReference type="ARBA" id="ARBA00004889"/>
    </source>
</evidence>
<feature type="domain" description="Phosphoribosyltransferase" evidence="11">
    <location>
        <begin position="115"/>
        <end position="234"/>
    </location>
</feature>
<comment type="function">
    <text evidence="1">Catalyzes the transfer of a ribosyl phosphate group from 5-phosphoribose 1-diphosphate to orotate, leading to the formation of orotidine monophosphate (OMP).</text>
</comment>
<dbReference type="AlphaFoldDB" id="A0AAN7B877"/>
<dbReference type="GO" id="GO:0006207">
    <property type="term" value="P:'de novo' pyrimidine nucleobase biosynthetic process"/>
    <property type="evidence" value="ECO:0007669"/>
    <property type="project" value="TreeGrafter"/>
</dbReference>
<dbReference type="GO" id="GO:0004588">
    <property type="term" value="F:orotate phosphoribosyltransferase activity"/>
    <property type="evidence" value="ECO:0007669"/>
    <property type="project" value="UniProtKB-EC"/>
</dbReference>
<reference evidence="12" key="2">
    <citation type="submission" date="2023-05" db="EMBL/GenBank/DDBJ databases">
        <authorList>
            <consortium name="Lawrence Berkeley National Laboratory"/>
            <person name="Steindorff A."/>
            <person name="Hensen N."/>
            <person name="Bonometti L."/>
            <person name="Westerberg I."/>
            <person name="Brannstrom I.O."/>
            <person name="Guillou S."/>
            <person name="Cros-Aarteil S."/>
            <person name="Calhoun S."/>
            <person name="Haridas S."/>
            <person name="Kuo A."/>
            <person name="Mondo S."/>
            <person name="Pangilinan J."/>
            <person name="Riley R."/>
            <person name="Labutti K."/>
            <person name="Andreopoulos B."/>
            <person name="Lipzen A."/>
            <person name="Chen C."/>
            <person name="Yanf M."/>
            <person name="Daum C."/>
            <person name="Ng V."/>
            <person name="Clum A."/>
            <person name="Ohm R."/>
            <person name="Martin F."/>
            <person name="Silar P."/>
            <person name="Natvig D."/>
            <person name="Lalanne C."/>
            <person name="Gautier V."/>
            <person name="Ament-Velasquez S.L."/>
            <person name="Kruys A."/>
            <person name="Hutchinson M.I."/>
            <person name="Powell A.J."/>
            <person name="Barry K."/>
            <person name="Miller A.N."/>
            <person name="Grigoriev I.V."/>
            <person name="Debuchy R."/>
            <person name="Gladieux P."/>
            <person name="Thoren M.H."/>
            <person name="Johannesson H."/>
        </authorList>
    </citation>
    <scope>NUCLEOTIDE SEQUENCE</scope>
    <source>
        <strain evidence="12">PSN293</strain>
    </source>
</reference>
<evidence type="ECO:0000256" key="3">
    <source>
        <dbReference type="ARBA" id="ARBA00006340"/>
    </source>
</evidence>
<keyword evidence="13" id="KW-1185">Reference proteome</keyword>
<name>A0AAN7B877_9PEZI</name>
<comment type="catalytic activity">
    <reaction evidence="10">
        <text>orotidine 5'-phosphate + diphosphate = orotate + 5-phospho-alpha-D-ribose 1-diphosphate</text>
        <dbReference type="Rhea" id="RHEA:10380"/>
        <dbReference type="ChEBI" id="CHEBI:30839"/>
        <dbReference type="ChEBI" id="CHEBI:33019"/>
        <dbReference type="ChEBI" id="CHEBI:57538"/>
        <dbReference type="ChEBI" id="CHEBI:58017"/>
        <dbReference type="EC" id="2.4.2.10"/>
    </reaction>
</comment>
<dbReference type="FunFam" id="3.40.50.2020:FF:000008">
    <property type="entry name" value="Orotate phosphoribosyltransferase"/>
    <property type="match status" value="1"/>
</dbReference>
<keyword evidence="7 12" id="KW-0328">Glycosyltransferase</keyword>
<dbReference type="GO" id="GO:0046132">
    <property type="term" value="P:pyrimidine ribonucleoside biosynthetic process"/>
    <property type="evidence" value="ECO:0007669"/>
    <property type="project" value="TreeGrafter"/>
</dbReference>
<comment type="caution">
    <text evidence="12">The sequence shown here is derived from an EMBL/GenBank/DDBJ whole genome shotgun (WGS) entry which is preliminary data.</text>
</comment>
<dbReference type="InterPro" id="IPR023031">
    <property type="entry name" value="OPRT"/>
</dbReference>
<evidence type="ECO:0000256" key="7">
    <source>
        <dbReference type="ARBA" id="ARBA00022676"/>
    </source>
</evidence>
<dbReference type="HAMAP" id="MF_01208">
    <property type="entry name" value="PyrE"/>
    <property type="match status" value="1"/>
</dbReference>
<keyword evidence="9" id="KW-0665">Pyrimidine biosynthesis</keyword>
<gene>
    <name evidence="12" type="ORF">QBC37DRAFT_426375</name>
</gene>
<sequence length="289" mass="31568">MRSTPLAHLSSCPPTPRAFRGIFTRSSRERLFTFTLTNREVTSTKANKPNPPEMSTSEHLPPYKADFLKAAIDGKILKFGSFELKSKRVSPYFFNAGDFYRADLLRALSTAYASTIIEAHNNGVLNFDIVFGPAYKGIPLATATTDKLAQLDPANFSKICYSFDRKEAKDHGEGGNIVGAPLKGKRVLVVDDVVSAGTAKREAIDKIRKEGGEVAGIVVALDRQEKLPSPDGDDSKPMPSAIGELKKEYGIPIIAILTLDDILNGVKGLVSEEDVKRTEAYRAKYKASD</sequence>
<dbReference type="Pfam" id="PF00156">
    <property type="entry name" value="Pribosyltran"/>
    <property type="match status" value="1"/>
</dbReference>
<keyword evidence="8" id="KW-0808">Transferase</keyword>
<dbReference type="Proteomes" id="UP001301769">
    <property type="component" value="Unassembled WGS sequence"/>
</dbReference>